<dbReference type="AlphaFoldDB" id="A0A0M2SZZ8"/>
<dbReference type="PATRIC" id="fig|1408103.3.peg.732"/>
<dbReference type="Pfam" id="PF04239">
    <property type="entry name" value="DUF421"/>
    <property type="match status" value="1"/>
</dbReference>
<proteinExistence type="inferred from homology"/>
<dbReference type="GO" id="GO:0005886">
    <property type="term" value="C:plasma membrane"/>
    <property type="evidence" value="ECO:0007669"/>
    <property type="project" value="UniProtKB-SubCell"/>
</dbReference>
<evidence type="ECO:0000313" key="9">
    <source>
        <dbReference type="EMBL" id="KKK39266.1"/>
    </source>
</evidence>
<keyword evidence="6" id="KW-0472">Membrane</keyword>
<dbReference type="InterPro" id="IPR007353">
    <property type="entry name" value="DUF421"/>
</dbReference>
<evidence type="ECO:0000259" key="8">
    <source>
        <dbReference type="Pfam" id="PF20730"/>
    </source>
</evidence>
<keyword evidence="5" id="KW-1133">Transmembrane helix</keyword>
<protein>
    <submittedName>
        <fullName evidence="9">Membrane protein</fullName>
    </submittedName>
</protein>
<dbReference type="InterPro" id="IPR048454">
    <property type="entry name" value="YetF_N"/>
</dbReference>
<gene>
    <name evidence="9" type="ORF">WQ57_03235</name>
</gene>
<comment type="subcellular location">
    <subcellularLocation>
        <location evidence="1">Cell membrane</location>
        <topology evidence="1">Multi-pass membrane protein</topology>
    </subcellularLocation>
</comment>
<dbReference type="Pfam" id="PF20730">
    <property type="entry name" value="YetF_N"/>
    <property type="match status" value="1"/>
</dbReference>
<evidence type="ECO:0000259" key="7">
    <source>
        <dbReference type="Pfam" id="PF04239"/>
    </source>
</evidence>
<name>A0A0M2SZZ8_9BACI</name>
<feature type="domain" description="YetF C-terminal" evidence="7">
    <location>
        <begin position="80"/>
        <end position="213"/>
    </location>
</feature>
<comment type="similarity">
    <text evidence="2">Belongs to the UPF0702 family.</text>
</comment>
<dbReference type="InterPro" id="IPR023090">
    <property type="entry name" value="UPF0702_alpha/beta_dom_sf"/>
</dbReference>
<dbReference type="Gene3D" id="3.30.240.20">
    <property type="entry name" value="bsu07140 like domains"/>
    <property type="match status" value="2"/>
</dbReference>
<dbReference type="RefSeq" id="WP_046522301.1">
    <property type="nucleotide sequence ID" value="NZ_LAYY01000003.1"/>
</dbReference>
<evidence type="ECO:0000256" key="3">
    <source>
        <dbReference type="ARBA" id="ARBA00022475"/>
    </source>
</evidence>
<sequence length="225" mass="25211">MYLSITVKLVVGLVTLLAVTRLMGKKELSQVTPFDFIYAIILGGIVEESIYDEKVSPLHLAYSAALWGALIYTIEILAKKKNFFRSIFKGKESHIIADGKLNVEAMQKNHLEMEQLRTLLRQNGVFSVSEVKNAYLETSGGLSVQRFGKYEPITPEAMGIKAPENNPSILLVDEGEVVEDGLEEIGKDSSWLKEALRKEGQSNIKNIFCAEWSEEDGFYIVPYKS</sequence>
<feature type="domain" description="YetF-like N-terminal transmembrane" evidence="8">
    <location>
        <begin position="2"/>
        <end position="77"/>
    </location>
</feature>
<dbReference type="EMBL" id="LAYY01000003">
    <property type="protein sequence ID" value="KKK39266.1"/>
    <property type="molecule type" value="Genomic_DNA"/>
</dbReference>
<evidence type="ECO:0000256" key="5">
    <source>
        <dbReference type="ARBA" id="ARBA00022989"/>
    </source>
</evidence>
<keyword evidence="4" id="KW-0812">Transmembrane</keyword>
<keyword evidence="3" id="KW-1003">Cell membrane</keyword>
<evidence type="ECO:0000256" key="6">
    <source>
        <dbReference type="ARBA" id="ARBA00023136"/>
    </source>
</evidence>
<evidence type="ECO:0000256" key="1">
    <source>
        <dbReference type="ARBA" id="ARBA00004651"/>
    </source>
</evidence>
<keyword evidence="10" id="KW-1185">Reference proteome</keyword>
<reference evidence="9 10" key="1">
    <citation type="submission" date="2015-04" db="EMBL/GenBank/DDBJ databases">
        <title>Taxonomic description and genome sequence of Bacillus campisalis sp. nov., a novel member of the genus Bacillus isolated from solar saltern.</title>
        <authorList>
            <person name="Mathan Kumar R."/>
            <person name="Kaur G."/>
            <person name="Kumar A."/>
            <person name="Singh N.K."/>
            <person name="Kaur N."/>
            <person name="Kumar N."/>
            <person name="Mayilraj S."/>
        </authorList>
    </citation>
    <scope>NUCLEOTIDE SEQUENCE [LARGE SCALE GENOMIC DNA]</scope>
    <source>
        <strain evidence="9 10">SA2-6</strain>
    </source>
</reference>
<dbReference type="PANTHER" id="PTHR34582:SF5">
    <property type="entry name" value="UPF0702 TRANSMEMBRANE PROTEIN YETF"/>
    <property type="match status" value="1"/>
</dbReference>
<comment type="caution">
    <text evidence="9">The sequence shown here is derived from an EMBL/GenBank/DDBJ whole genome shotgun (WGS) entry which is preliminary data.</text>
</comment>
<evidence type="ECO:0000313" key="10">
    <source>
        <dbReference type="Proteomes" id="UP000034166"/>
    </source>
</evidence>
<evidence type="ECO:0000256" key="4">
    <source>
        <dbReference type="ARBA" id="ARBA00022692"/>
    </source>
</evidence>
<evidence type="ECO:0000256" key="2">
    <source>
        <dbReference type="ARBA" id="ARBA00006448"/>
    </source>
</evidence>
<organism evidence="9 10">
    <name type="scientific">Mesobacillus campisalis</name>
    <dbReference type="NCBI Taxonomy" id="1408103"/>
    <lineage>
        <taxon>Bacteria</taxon>
        <taxon>Bacillati</taxon>
        <taxon>Bacillota</taxon>
        <taxon>Bacilli</taxon>
        <taxon>Bacillales</taxon>
        <taxon>Bacillaceae</taxon>
        <taxon>Mesobacillus</taxon>
    </lineage>
</organism>
<accession>A0A0M2SZZ8</accession>
<dbReference type="Proteomes" id="UP000034166">
    <property type="component" value="Unassembled WGS sequence"/>
</dbReference>
<dbReference type="OrthoDB" id="1076133at2"/>
<dbReference type="PANTHER" id="PTHR34582">
    <property type="entry name" value="UPF0702 TRANSMEMBRANE PROTEIN YCAP"/>
    <property type="match status" value="1"/>
</dbReference>